<dbReference type="InterPro" id="IPR029787">
    <property type="entry name" value="Nucleotide_cyclase"/>
</dbReference>
<dbReference type="PANTHER" id="PTHR45138:SF9">
    <property type="entry name" value="DIGUANYLATE CYCLASE DGCM-RELATED"/>
    <property type="match status" value="1"/>
</dbReference>
<comment type="catalytic activity">
    <reaction evidence="3">
        <text>2 GTP = 3',3'-c-di-GMP + 2 diphosphate</text>
        <dbReference type="Rhea" id="RHEA:24898"/>
        <dbReference type="ChEBI" id="CHEBI:33019"/>
        <dbReference type="ChEBI" id="CHEBI:37565"/>
        <dbReference type="ChEBI" id="CHEBI:58805"/>
        <dbReference type="EC" id="2.7.7.65"/>
    </reaction>
</comment>
<sequence>MPRNEQDVSLFIQNDINQRNASRTVKVVAVALFFFNLLVITSELELSNGQDARLMYLTLHHFSFKLINAVFIMLLAAHPAALGHRLGISHSAYVDLSYVIITAVCAVGTAVTISVYGRINLAVVILHGLLGGMVFVPLRRLCIILGFGSLLYCLSSFYFIAIGDIHASIDFLRYFIVIGFALVLEVLLDNENQRYFEMRERVLKQNIKLQHKEEQLQILNARLEQQMLTDSLTGLSNRRAFDERYHQEWRRAQRSGSSLALLMIDVDHFKQLNDTQGHLKGDEALVSLGMMFRHQVKRSSDMAARIGGEEFAVLLPETNLDEAKLVGERIKAAVAMLAFKHKSSTGQFLTLSIGCHAVKVDKDTDKKILLNTADKAMYQAKNSGRNKVLAI</sequence>
<dbReference type="FunFam" id="3.30.70.270:FF:000001">
    <property type="entry name" value="Diguanylate cyclase domain protein"/>
    <property type="match status" value="1"/>
</dbReference>
<dbReference type="GO" id="GO:0043709">
    <property type="term" value="P:cell adhesion involved in single-species biofilm formation"/>
    <property type="evidence" value="ECO:0007669"/>
    <property type="project" value="TreeGrafter"/>
</dbReference>
<evidence type="ECO:0000259" key="5">
    <source>
        <dbReference type="PROSITE" id="PS50887"/>
    </source>
</evidence>
<feature type="transmembrane region" description="Helical" evidence="4">
    <location>
        <begin position="119"/>
        <end position="136"/>
    </location>
</feature>
<reference evidence="6 7" key="1">
    <citation type="submission" date="2018-09" db="EMBL/GenBank/DDBJ databases">
        <authorList>
            <person name="Wang Z."/>
        </authorList>
    </citation>
    <scope>NUCLEOTIDE SEQUENCE [LARGE SCALE GENOMIC DNA]</scope>
    <source>
        <strain evidence="6 7">ALS 81</strain>
    </source>
</reference>
<evidence type="ECO:0000256" key="1">
    <source>
        <dbReference type="ARBA" id="ARBA00001946"/>
    </source>
</evidence>
<dbReference type="Gene3D" id="3.30.70.270">
    <property type="match status" value="1"/>
</dbReference>
<proteinExistence type="predicted"/>
<dbReference type="InterPro" id="IPR050469">
    <property type="entry name" value="Diguanylate_Cyclase"/>
</dbReference>
<dbReference type="Proteomes" id="UP000286482">
    <property type="component" value="Unassembled WGS sequence"/>
</dbReference>
<dbReference type="EMBL" id="RAQO01000004">
    <property type="protein sequence ID" value="RKF20221.1"/>
    <property type="molecule type" value="Genomic_DNA"/>
</dbReference>
<evidence type="ECO:0000313" key="6">
    <source>
        <dbReference type="EMBL" id="RKF20221.1"/>
    </source>
</evidence>
<dbReference type="SUPFAM" id="SSF55073">
    <property type="entry name" value="Nucleotide cyclase"/>
    <property type="match status" value="1"/>
</dbReference>
<dbReference type="GO" id="GO:0005886">
    <property type="term" value="C:plasma membrane"/>
    <property type="evidence" value="ECO:0007669"/>
    <property type="project" value="TreeGrafter"/>
</dbReference>
<dbReference type="PANTHER" id="PTHR45138">
    <property type="entry name" value="REGULATORY COMPONENTS OF SENSORY TRANSDUCTION SYSTEM"/>
    <property type="match status" value="1"/>
</dbReference>
<dbReference type="GO" id="GO:1902201">
    <property type="term" value="P:negative regulation of bacterial-type flagellum-dependent cell motility"/>
    <property type="evidence" value="ECO:0007669"/>
    <property type="project" value="TreeGrafter"/>
</dbReference>
<dbReference type="InterPro" id="IPR043128">
    <property type="entry name" value="Rev_trsase/Diguanyl_cyclase"/>
</dbReference>
<name>A0A420EHK3_9ALTE</name>
<feature type="transmembrane region" description="Helical" evidence="4">
    <location>
        <begin position="24"/>
        <end position="42"/>
    </location>
</feature>
<feature type="transmembrane region" description="Helical" evidence="4">
    <location>
        <begin position="171"/>
        <end position="188"/>
    </location>
</feature>
<feature type="transmembrane region" description="Helical" evidence="4">
    <location>
        <begin position="62"/>
        <end position="81"/>
    </location>
</feature>
<dbReference type="InterPro" id="IPR000160">
    <property type="entry name" value="GGDEF_dom"/>
</dbReference>
<protein>
    <recommendedName>
        <fullName evidence="2">diguanylate cyclase</fullName>
        <ecNumber evidence="2">2.7.7.65</ecNumber>
    </recommendedName>
</protein>
<keyword evidence="4" id="KW-1133">Transmembrane helix</keyword>
<organism evidence="6 7">
    <name type="scientific">Alginatibacterium sediminis</name>
    <dbReference type="NCBI Taxonomy" id="2164068"/>
    <lineage>
        <taxon>Bacteria</taxon>
        <taxon>Pseudomonadati</taxon>
        <taxon>Pseudomonadota</taxon>
        <taxon>Gammaproteobacteria</taxon>
        <taxon>Alteromonadales</taxon>
        <taxon>Alteromonadaceae</taxon>
        <taxon>Alginatibacterium</taxon>
    </lineage>
</organism>
<dbReference type="SMART" id="SM00267">
    <property type="entry name" value="GGDEF"/>
    <property type="match status" value="1"/>
</dbReference>
<dbReference type="Pfam" id="PF00990">
    <property type="entry name" value="GGDEF"/>
    <property type="match status" value="1"/>
</dbReference>
<gene>
    <name evidence="6" type="ORF">DBZ36_07195</name>
</gene>
<dbReference type="PROSITE" id="PS50887">
    <property type="entry name" value="GGDEF"/>
    <property type="match status" value="1"/>
</dbReference>
<evidence type="ECO:0000313" key="7">
    <source>
        <dbReference type="Proteomes" id="UP000286482"/>
    </source>
</evidence>
<dbReference type="CDD" id="cd01949">
    <property type="entry name" value="GGDEF"/>
    <property type="match status" value="1"/>
</dbReference>
<dbReference type="AlphaFoldDB" id="A0A420EHK3"/>
<comment type="caution">
    <text evidence="6">The sequence shown here is derived from an EMBL/GenBank/DDBJ whole genome shotgun (WGS) entry which is preliminary data.</text>
</comment>
<feature type="domain" description="GGDEF" evidence="5">
    <location>
        <begin position="257"/>
        <end position="391"/>
    </location>
</feature>
<evidence type="ECO:0000256" key="4">
    <source>
        <dbReference type="SAM" id="Phobius"/>
    </source>
</evidence>
<evidence type="ECO:0000256" key="2">
    <source>
        <dbReference type="ARBA" id="ARBA00012528"/>
    </source>
</evidence>
<keyword evidence="7" id="KW-1185">Reference proteome</keyword>
<evidence type="ECO:0000256" key="3">
    <source>
        <dbReference type="ARBA" id="ARBA00034247"/>
    </source>
</evidence>
<feature type="transmembrane region" description="Helical" evidence="4">
    <location>
        <begin position="143"/>
        <end position="165"/>
    </location>
</feature>
<keyword evidence="4" id="KW-0812">Transmembrane</keyword>
<dbReference type="NCBIfam" id="TIGR00254">
    <property type="entry name" value="GGDEF"/>
    <property type="match status" value="1"/>
</dbReference>
<feature type="transmembrane region" description="Helical" evidence="4">
    <location>
        <begin position="93"/>
        <end position="113"/>
    </location>
</feature>
<accession>A0A420EHK3</accession>
<keyword evidence="4" id="KW-0472">Membrane</keyword>
<comment type="cofactor">
    <cofactor evidence="1">
        <name>Mg(2+)</name>
        <dbReference type="ChEBI" id="CHEBI:18420"/>
    </cofactor>
</comment>
<dbReference type="GO" id="GO:0052621">
    <property type="term" value="F:diguanylate cyclase activity"/>
    <property type="evidence" value="ECO:0007669"/>
    <property type="project" value="UniProtKB-EC"/>
</dbReference>
<dbReference type="EC" id="2.7.7.65" evidence="2"/>